<protein>
    <submittedName>
        <fullName evidence="1">Aspartic proteinase nepenthesin-2</fullName>
    </submittedName>
</protein>
<reference evidence="1 2" key="1">
    <citation type="journal article" date="2023" name="Science">
        <title>Complex scaffold remodeling in plant triterpene biosynthesis.</title>
        <authorList>
            <person name="De La Pena R."/>
            <person name="Hodgson H."/>
            <person name="Liu J.C."/>
            <person name="Stephenson M.J."/>
            <person name="Martin A.C."/>
            <person name="Owen C."/>
            <person name="Harkess A."/>
            <person name="Leebens-Mack J."/>
            <person name="Jimenez L.E."/>
            <person name="Osbourn A."/>
            <person name="Sattely E.S."/>
        </authorList>
    </citation>
    <scope>NUCLEOTIDE SEQUENCE [LARGE SCALE GENOMIC DNA]</scope>
    <source>
        <strain evidence="2">cv. JPN11</strain>
        <tissue evidence="1">Leaf</tissue>
    </source>
</reference>
<accession>A0ACC1Y806</accession>
<name>A0ACC1Y806_MELAZ</name>
<organism evidence="1 2">
    <name type="scientific">Melia azedarach</name>
    <name type="common">Chinaberry tree</name>
    <dbReference type="NCBI Taxonomy" id="155640"/>
    <lineage>
        <taxon>Eukaryota</taxon>
        <taxon>Viridiplantae</taxon>
        <taxon>Streptophyta</taxon>
        <taxon>Embryophyta</taxon>
        <taxon>Tracheophyta</taxon>
        <taxon>Spermatophyta</taxon>
        <taxon>Magnoliopsida</taxon>
        <taxon>eudicotyledons</taxon>
        <taxon>Gunneridae</taxon>
        <taxon>Pentapetalae</taxon>
        <taxon>rosids</taxon>
        <taxon>malvids</taxon>
        <taxon>Sapindales</taxon>
        <taxon>Meliaceae</taxon>
        <taxon>Melia</taxon>
    </lineage>
</organism>
<dbReference type="EMBL" id="CM051397">
    <property type="protein sequence ID" value="KAJ4719581.1"/>
    <property type="molecule type" value="Genomic_DNA"/>
</dbReference>
<comment type="caution">
    <text evidence="1">The sequence shown here is derived from an EMBL/GenBank/DDBJ whole genome shotgun (WGS) entry which is preliminary data.</text>
</comment>
<keyword evidence="2" id="KW-1185">Reference proteome</keyword>
<sequence>MLTASILHETCGFSIQLIPRTSIDAVLFPRNLNLEEIHHRIFQLSRARAFHPRMVSVANSTTQLGNLTFLRFGPDAQISGDEQHRVQKTRTVPGIPRYYVNMVGISINGNRLEIDPALSELKPDGSGGLAIDSGCGPTILVPDAYNILRKEMFQFFQQYGWQPLERAQQ</sequence>
<evidence type="ECO:0000313" key="2">
    <source>
        <dbReference type="Proteomes" id="UP001164539"/>
    </source>
</evidence>
<proteinExistence type="predicted"/>
<dbReference type="Proteomes" id="UP001164539">
    <property type="component" value="Chromosome 4"/>
</dbReference>
<evidence type="ECO:0000313" key="1">
    <source>
        <dbReference type="EMBL" id="KAJ4719581.1"/>
    </source>
</evidence>
<gene>
    <name evidence="1" type="ORF">OWV82_007538</name>
</gene>